<sequence length="134" mass="16156">MEHTKKYPDNVVWSEERGFYASLLPYATNVGAPVITPDNISTWKNEKILKTNHYFKKKYQEIKEQYDELLKEFEWNSIVYGSNYKFQPLIGETYYLYSRQDGELFLSIIKPTEWKQEYVGEFELDSENKWIKKD</sequence>
<gene>
    <name evidence="1" type="ORF">UFOVP117_227</name>
</gene>
<dbReference type="Pfam" id="PF10504">
    <property type="entry name" value="DUF2452"/>
    <property type="match status" value="1"/>
</dbReference>
<evidence type="ECO:0008006" key="2">
    <source>
        <dbReference type="Google" id="ProtNLM"/>
    </source>
</evidence>
<name>A0A6J5L6N5_9CAUD</name>
<proteinExistence type="predicted"/>
<organism evidence="1">
    <name type="scientific">uncultured Caudovirales phage</name>
    <dbReference type="NCBI Taxonomy" id="2100421"/>
    <lineage>
        <taxon>Viruses</taxon>
        <taxon>Duplodnaviria</taxon>
        <taxon>Heunggongvirae</taxon>
        <taxon>Uroviricota</taxon>
        <taxon>Caudoviricetes</taxon>
        <taxon>Peduoviridae</taxon>
        <taxon>Maltschvirus</taxon>
        <taxon>Maltschvirus maltsch</taxon>
    </lineage>
</organism>
<dbReference type="EMBL" id="LR796235">
    <property type="protein sequence ID" value="CAB4130044.1"/>
    <property type="molecule type" value="Genomic_DNA"/>
</dbReference>
<dbReference type="InterPro" id="IPR019534">
    <property type="entry name" value="DUF2452"/>
</dbReference>
<protein>
    <recommendedName>
        <fullName evidence="2">DUF2452 domain-containing protein</fullName>
    </recommendedName>
</protein>
<evidence type="ECO:0000313" key="1">
    <source>
        <dbReference type="EMBL" id="CAB4130044.1"/>
    </source>
</evidence>
<reference evidence="1" key="1">
    <citation type="submission" date="2020-04" db="EMBL/GenBank/DDBJ databases">
        <authorList>
            <person name="Chiriac C."/>
            <person name="Salcher M."/>
            <person name="Ghai R."/>
            <person name="Kavagutti S V."/>
        </authorList>
    </citation>
    <scope>NUCLEOTIDE SEQUENCE</scope>
</reference>
<accession>A0A6J5L6N5</accession>